<reference evidence="2" key="1">
    <citation type="submission" date="2020-10" db="EMBL/GenBank/DDBJ databases">
        <authorList>
            <person name="Gilroy R."/>
        </authorList>
    </citation>
    <scope>NUCLEOTIDE SEQUENCE</scope>
    <source>
        <strain evidence="2">CHK184-20233</strain>
    </source>
</reference>
<dbReference type="EMBL" id="DVHC01000051">
    <property type="protein sequence ID" value="HIR59375.1"/>
    <property type="molecule type" value="Genomic_DNA"/>
</dbReference>
<dbReference type="AlphaFoldDB" id="A0A9D1DUQ6"/>
<proteinExistence type="predicted"/>
<feature type="transmembrane region" description="Helical" evidence="1">
    <location>
        <begin position="7"/>
        <end position="28"/>
    </location>
</feature>
<organism evidence="2 3">
    <name type="scientific">Candidatus Onthousia excrementipullorum</name>
    <dbReference type="NCBI Taxonomy" id="2840884"/>
    <lineage>
        <taxon>Bacteria</taxon>
        <taxon>Bacillati</taxon>
        <taxon>Bacillota</taxon>
        <taxon>Bacilli</taxon>
        <taxon>Candidatus Onthousia</taxon>
    </lineage>
</organism>
<keyword evidence="1" id="KW-1133">Transmembrane helix</keyword>
<gene>
    <name evidence="2" type="ORF">IAB38_04925</name>
</gene>
<protein>
    <submittedName>
        <fullName evidence="2">Uncharacterized protein</fullName>
    </submittedName>
</protein>
<evidence type="ECO:0000313" key="2">
    <source>
        <dbReference type="EMBL" id="HIR59375.1"/>
    </source>
</evidence>
<comment type="caution">
    <text evidence="2">The sequence shown here is derived from an EMBL/GenBank/DDBJ whole genome shotgun (WGS) entry which is preliminary data.</text>
</comment>
<keyword evidence="1" id="KW-0812">Transmembrane</keyword>
<evidence type="ECO:0000256" key="1">
    <source>
        <dbReference type="SAM" id="Phobius"/>
    </source>
</evidence>
<reference evidence="2" key="2">
    <citation type="journal article" date="2021" name="PeerJ">
        <title>Extensive microbial diversity within the chicken gut microbiome revealed by metagenomics and culture.</title>
        <authorList>
            <person name="Gilroy R."/>
            <person name="Ravi A."/>
            <person name="Getino M."/>
            <person name="Pursley I."/>
            <person name="Horton D.L."/>
            <person name="Alikhan N.F."/>
            <person name="Baker D."/>
            <person name="Gharbi K."/>
            <person name="Hall N."/>
            <person name="Watson M."/>
            <person name="Adriaenssens E.M."/>
            <person name="Foster-Nyarko E."/>
            <person name="Jarju S."/>
            <person name="Secka A."/>
            <person name="Antonio M."/>
            <person name="Oren A."/>
            <person name="Chaudhuri R.R."/>
            <person name="La Ragione R."/>
            <person name="Hildebrand F."/>
            <person name="Pallen M.J."/>
        </authorList>
    </citation>
    <scope>NUCLEOTIDE SEQUENCE</scope>
    <source>
        <strain evidence="2">CHK184-20233</strain>
    </source>
</reference>
<evidence type="ECO:0000313" key="3">
    <source>
        <dbReference type="Proteomes" id="UP000824232"/>
    </source>
</evidence>
<name>A0A9D1DUQ6_9FIRM</name>
<keyword evidence="1" id="KW-0472">Membrane</keyword>
<dbReference type="Proteomes" id="UP000824232">
    <property type="component" value="Unassembled WGS sequence"/>
</dbReference>
<accession>A0A9D1DUQ6</accession>
<sequence>MKKNNTWIKVVIAIVVLELVIGGVIFTYKKLNNSPDNSISTKDKEVKALYEKIAYNDIESLDVMSPKIMLYYGYKNMDVSESTNCDVVNPTDDTTGYSCEGIANFIPSKDIEKSVKDIYGPDITVTRTSFEIDPNHYAFYDEVMDGYAIYTKDEEVNVDPINMKLENASKDADNIILTVEVLDGVFGTVEDTYNFTFTKDGDNYYLTSKEIVANKED</sequence>